<organism evidence="2 3">
    <name type="scientific">Georgenia faecalis</name>
    <dbReference type="NCBI Taxonomy" id="2483799"/>
    <lineage>
        <taxon>Bacteria</taxon>
        <taxon>Bacillati</taxon>
        <taxon>Actinomycetota</taxon>
        <taxon>Actinomycetes</taxon>
        <taxon>Micrococcales</taxon>
        <taxon>Bogoriellaceae</taxon>
        <taxon>Georgenia</taxon>
    </lineage>
</organism>
<dbReference type="PANTHER" id="PTHR36503:SF2">
    <property type="entry name" value="BLR2408 PROTEIN"/>
    <property type="match status" value="1"/>
</dbReference>
<evidence type="ECO:0000313" key="2">
    <source>
        <dbReference type="EMBL" id="MFC4555820.1"/>
    </source>
</evidence>
<protein>
    <submittedName>
        <fullName evidence="2">VOC family protein</fullName>
    </submittedName>
</protein>
<sequence>MDRMIFVNLPVSDLDVSRRFYVGLGFAVNELFTDDQGVCIVVSDAVCLILLPSERFAEFAPSTVADPRRITQVLNALSADSRAEVDALVARALTHGGTEYRDAMEDGPGYARAVTDPDGHAWEFLYYDLAAVR</sequence>
<reference evidence="3" key="1">
    <citation type="journal article" date="2019" name="Int. J. Syst. Evol. Microbiol.">
        <title>The Global Catalogue of Microorganisms (GCM) 10K type strain sequencing project: providing services to taxonomists for standard genome sequencing and annotation.</title>
        <authorList>
            <consortium name="The Broad Institute Genomics Platform"/>
            <consortium name="The Broad Institute Genome Sequencing Center for Infectious Disease"/>
            <person name="Wu L."/>
            <person name="Ma J."/>
        </authorList>
    </citation>
    <scope>NUCLEOTIDE SEQUENCE [LARGE SCALE GENOMIC DNA]</scope>
    <source>
        <strain evidence="3">JCM 3369</strain>
    </source>
</reference>
<keyword evidence="3" id="KW-1185">Reference proteome</keyword>
<dbReference type="Proteomes" id="UP001595955">
    <property type="component" value="Unassembled WGS sequence"/>
</dbReference>
<dbReference type="InterPro" id="IPR004360">
    <property type="entry name" value="Glyas_Fos-R_dOase_dom"/>
</dbReference>
<evidence type="ECO:0000313" key="3">
    <source>
        <dbReference type="Proteomes" id="UP001595955"/>
    </source>
</evidence>
<accession>A0ABV9DAL5</accession>
<dbReference type="SUPFAM" id="SSF54593">
    <property type="entry name" value="Glyoxalase/Bleomycin resistance protein/Dihydroxybiphenyl dioxygenase"/>
    <property type="match status" value="1"/>
</dbReference>
<dbReference type="PROSITE" id="PS51819">
    <property type="entry name" value="VOC"/>
    <property type="match status" value="1"/>
</dbReference>
<dbReference type="InterPro" id="IPR029068">
    <property type="entry name" value="Glyas_Bleomycin-R_OHBP_Dase"/>
</dbReference>
<comment type="caution">
    <text evidence="2">The sequence shown here is derived from an EMBL/GenBank/DDBJ whole genome shotgun (WGS) entry which is preliminary data.</text>
</comment>
<dbReference type="Pfam" id="PF00903">
    <property type="entry name" value="Glyoxalase"/>
    <property type="match status" value="1"/>
</dbReference>
<dbReference type="RefSeq" id="WP_122824271.1">
    <property type="nucleotide sequence ID" value="NZ_CP033325.1"/>
</dbReference>
<feature type="domain" description="VOC" evidence="1">
    <location>
        <begin position="3"/>
        <end position="127"/>
    </location>
</feature>
<gene>
    <name evidence="2" type="ORF">ACFO3F_11230</name>
</gene>
<dbReference type="EMBL" id="JBHSGF010000007">
    <property type="protein sequence ID" value="MFC4555820.1"/>
    <property type="molecule type" value="Genomic_DNA"/>
</dbReference>
<evidence type="ECO:0000259" key="1">
    <source>
        <dbReference type="PROSITE" id="PS51819"/>
    </source>
</evidence>
<dbReference type="Gene3D" id="3.10.180.10">
    <property type="entry name" value="2,3-Dihydroxybiphenyl 1,2-Dioxygenase, domain 1"/>
    <property type="match status" value="1"/>
</dbReference>
<proteinExistence type="predicted"/>
<dbReference type="InterPro" id="IPR037523">
    <property type="entry name" value="VOC_core"/>
</dbReference>
<name>A0ABV9DAL5_9MICO</name>
<dbReference type="PANTHER" id="PTHR36503">
    <property type="entry name" value="BLR2520 PROTEIN"/>
    <property type="match status" value="1"/>
</dbReference>